<comment type="caution">
    <text evidence="1">The sequence shown here is derived from an EMBL/GenBank/DDBJ whole genome shotgun (WGS) entry which is preliminary data.</text>
</comment>
<gene>
    <name evidence="1" type="ORF">AFE02nite_26350</name>
</gene>
<dbReference type="Proteomes" id="UP000321484">
    <property type="component" value="Unassembled WGS sequence"/>
</dbReference>
<keyword evidence="2" id="KW-1185">Reference proteome</keyword>
<evidence type="ECO:0000313" key="1">
    <source>
        <dbReference type="EMBL" id="GEN80901.1"/>
    </source>
</evidence>
<dbReference type="AlphaFoldDB" id="A0A511Z0B1"/>
<accession>A0A511Z0B1</accession>
<proteinExistence type="predicted"/>
<dbReference type="RefSeq" id="WP_146819802.1">
    <property type="nucleotide sequence ID" value="NZ_BJYK01000009.1"/>
</dbReference>
<protein>
    <submittedName>
        <fullName evidence="1">Uncharacterized protein</fullName>
    </submittedName>
</protein>
<reference evidence="1 2" key="1">
    <citation type="submission" date="2019-07" db="EMBL/GenBank/DDBJ databases">
        <title>Whole genome shotgun sequence of Actinotalea fermentans NBRC 105374.</title>
        <authorList>
            <person name="Hosoyama A."/>
            <person name="Uohara A."/>
            <person name="Ohji S."/>
            <person name="Ichikawa N."/>
        </authorList>
    </citation>
    <scope>NUCLEOTIDE SEQUENCE [LARGE SCALE GENOMIC DNA]</scope>
    <source>
        <strain evidence="1 2">NBRC 105374</strain>
    </source>
</reference>
<sequence length="192" mass="19737">MTSDPFFDELRRRLPGVRIVVLPGGPDGTSAPEPPQPVPDVDLATAATRASRARADALALLRDVWPTASAGAAPPQTVQYAWQPDPGAGEIVASVTARLVGLVHDVRATLLPVAETLDAAGWQVVARPVGHAGARLHADRGDQRLDVVAWGPDGPWDVTAGATAAVGQHAAAVSATGTVDAGWHDDAPEVAP</sequence>
<name>A0A511Z0B1_9CELL</name>
<evidence type="ECO:0000313" key="2">
    <source>
        <dbReference type="Proteomes" id="UP000321484"/>
    </source>
</evidence>
<dbReference type="EMBL" id="BJYK01000009">
    <property type="protein sequence ID" value="GEN80901.1"/>
    <property type="molecule type" value="Genomic_DNA"/>
</dbReference>
<organism evidence="1 2">
    <name type="scientific">Actinotalea fermentans</name>
    <dbReference type="NCBI Taxonomy" id="43671"/>
    <lineage>
        <taxon>Bacteria</taxon>
        <taxon>Bacillati</taxon>
        <taxon>Actinomycetota</taxon>
        <taxon>Actinomycetes</taxon>
        <taxon>Micrococcales</taxon>
        <taxon>Cellulomonadaceae</taxon>
        <taxon>Actinotalea</taxon>
    </lineage>
</organism>